<proteinExistence type="predicted"/>
<dbReference type="STRING" id="1004.SAMN05661012_01186"/>
<evidence type="ECO:0000313" key="4">
    <source>
        <dbReference type="Proteomes" id="UP001326715"/>
    </source>
</evidence>
<organism evidence="1 3">
    <name type="scientific">Chitinophaga sancti</name>
    <dbReference type="NCBI Taxonomy" id="1004"/>
    <lineage>
        <taxon>Bacteria</taxon>
        <taxon>Pseudomonadati</taxon>
        <taxon>Bacteroidota</taxon>
        <taxon>Chitinophagia</taxon>
        <taxon>Chitinophagales</taxon>
        <taxon>Chitinophagaceae</taxon>
        <taxon>Chitinophaga</taxon>
    </lineage>
</organism>
<protein>
    <submittedName>
        <fullName evidence="1">Uncharacterized protein</fullName>
    </submittedName>
</protein>
<evidence type="ECO:0000313" key="2">
    <source>
        <dbReference type="EMBL" id="WQG91033.1"/>
    </source>
</evidence>
<dbReference type="Proteomes" id="UP000183788">
    <property type="component" value="Unassembled WGS sequence"/>
</dbReference>
<keyword evidence="4" id="KW-1185">Reference proteome</keyword>
<dbReference type="EMBL" id="CP140154">
    <property type="protein sequence ID" value="WQG91033.1"/>
    <property type="molecule type" value="Genomic_DNA"/>
</dbReference>
<gene>
    <name evidence="1" type="ORF">SAMN05661012_01186</name>
    <name evidence="2" type="ORF">SR876_05955</name>
</gene>
<evidence type="ECO:0000313" key="3">
    <source>
        <dbReference type="Proteomes" id="UP000183788"/>
    </source>
</evidence>
<dbReference type="OrthoDB" id="663835at2"/>
<dbReference type="RefSeq" id="WP_072357763.1">
    <property type="nucleotide sequence ID" value="NZ_CP139972.1"/>
</dbReference>
<reference evidence="1 3" key="1">
    <citation type="submission" date="2016-11" db="EMBL/GenBank/DDBJ databases">
        <authorList>
            <person name="Jaros S."/>
            <person name="Januszkiewicz K."/>
            <person name="Wedrychowicz H."/>
        </authorList>
    </citation>
    <scope>NUCLEOTIDE SEQUENCE [LARGE SCALE GENOMIC DNA]</scope>
    <source>
        <strain evidence="1 3">DSM 784</strain>
    </source>
</reference>
<dbReference type="AlphaFoldDB" id="A0A1K1NCQ1"/>
<dbReference type="EMBL" id="FPIZ01000003">
    <property type="protein sequence ID" value="SFW33033.1"/>
    <property type="molecule type" value="Genomic_DNA"/>
</dbReference>
<accession>A0A1K1NCQ1</accession>
<evidence type="ECO:0000313" key="1">
    <source>
        <dbReference type="EMBL" id="SFW33033.1"/>
    </source>
</evidence>
<name>A0A1K1NCQ1_9BACT</name>
<reference evidence="2 4" key="2">
    <citation type="submission" date="2023-11" db="EMBL/GenBank/DDBJ databases">
        <title>MicrobeMod: A computational toolkit for identifying prokaryotic methylation and restriction-modification with nanopore sequencing.</title>
        <authorList>
            <person name="Crits-Christoph A."/>
            <person name="Kang S.C."/>
            <person name="Lee H."/>
            <person name="Ostrov N."/>
        </authorList>
    </citation>
    <scope>NUCLEOTIDE SEQUENCE [LARGE SCALE GENOMIC DNA]</scope>
    <source>
        <strain evidence="2 4">ATCC 23090</strain>
    </source>
</reference>
<sequence length="145" mass="16618">MRKLLPIALLAMIVACKKNEDTRTSINYTGKWFISQTVSLQYYTETNGDTVYYRKDTTNYADSTAYLNIRLTGYTTGVAALYLAGSLDSVSYEYKTKEYFKLDSTLCVVGVVNDSTFNFNTLIYEGEVVPDKVLVTQDYFYMNRR</sequence>
<dbReference type="PROSITE" id="PS51257">
    <property type="entry name" value="PROKAR_LIPOPROTEIN"/>
    <property type="match status" value="1"/>
</dbReference>
<dbReference type="Proteomes" id="UP001326715">
    <property type="component" value="Chromosome"/>
</dbReference>